<dbReference type="PROSITE" id="PS50088">
    <property type="entry name" value="ANK_REPEAT"/>
    <property type="match status" value="3"/>
</dbReference>
<evidence type="ECO:0000256" key="2">
    <source>
        <dbReference type="ARBA" id="ARBA00023043"/>
    </source>
</evidence>
<dbReference type="Gene3D" id="1.10.750.20">
    <property type="entry name" value="SOCS box"/>
    <property type="match status" value="1"/>
</dbReference>
<accession>A0ABQ9ETH1</accession>
<dbReference type="Proteomes" id="UP001217089">
    <property type="component" value="Unassembled WGS sequence"/>
</dbReference>
<evidence type="ECO:0000256" key="3">
    <source>
        <dbReference type="PROSITE-ProRule" id="PRU00023"/>
    </source>
</evidence>
<dbReference type="SMART" id="SM00248">
    <property type="entry name" value="ANK"/>
    <property type="match status" value="6"/>
</dbReference>
<dbReference type="SUPFAM" id="SSF158235">
    <property type="entry name" value="SOCS box-like"/>
    <property type="match status" value="1"/>
</dbReference>
<feature type="domain" description="SOCS box" evidence="4">
    <location>
        <begin position="279"/>
        <end position="319"/>
    </location>
</feature>
<sequence length="325" mass="36726">MSNQGISHMVAHAPQQNQQDEGMPSEPILSEDLLVEIPSNEDTLYKAVRLNDHMMIERLIRQNTDLNMKNMDGVCMVKSRCLSRHIRMTQYTPLQVAALHASMETIELLTNNGADVNVFDGNNRSPLHYATAAARLDVVQHFIKTAGADVNTSNYKQGTPLMNAACGVRNPGLVKLLLDRGANVNLIDTNRMSAFRLCLESNQLYIPLMLLQHGADINAANKYGSTPLAAAVRHGQFKIIQFLLTRDCKRDPEILKSERMEQLCDLYKVFGDWFRTEMSTPWTLLRCCRYHIRNTIPPQKLGDLSTLPIPKTLIRYLQHGGNWNL</sequence>
<evidence type="ECO:0000313" key="6">
    <source>
        <dbReference type="Proteomes" id="UP001217089"/>
    </source>
</evidence>
<dbReference type="SUPFAM" id="SSF48403">
    <property type="entry name" value="Ankyrin repeat"/>
    <property type="match status" value="1"/>
</dbReference>
<feature type="repeat" description="ANK" evidence="3">
    <location>
        <begin position="122"/>
        <end position="155"/>
    </location>
</feature>
<comment type="caution">
    <text evidence="5">The sequence shown here is derived from an EMBL/GenBank/DDBJ whole genome shotgun (WGS) entry which is preliminary data.</text>
</comment>
<dbReference type="Pfam" id="PF07525">
    <property type="entry name" value="SOCS_box"/>
    <property type="match status" value="1"/>
</dbReference>
<gene>
    <name evidence="5" type="ORF">KUTeg_015346</name>
</gene>
<dbReference type="SMART" id="SM00969">
    <property type="entry name" value="SOCS_box"/>
    <property type="match status" value="1"/>
</dbReference>
<dbReference type="PRINTS" id="PR01415">
    <property type="entry name" value="ANKYRIN"/>
</dbReference>
<keyword evidence="1" id="KW-0677">Repeat</keyword>
<feature type="repeat" description="ANK" evidence="3">
    <location>
        <begin position="89"/>
        <end position="121"/>
    </location>
</feature>
<evidence type="ECO:0000259" key="4">
    <source>
        <dbReference type="PROSITE" id="PS50225"/>
    </source>
</evidence>
<dbReference type="PROSITE" id="PS50225">
    <property type="entry name" value="SOCS"/>
    <property type="match status" value="1"/>
</dbReference>
<dbReference type="CDD" id="cd03716">
    <property type="entry name" value="SOCS_ASB_like"/>
    <property type="match status" value="1"/>
</dbReference>
<dbReference type="Pfam" id="PF12796">
    <property type="entry name" value="Ank_2"/>
    <property type="match status" value="2"/>
</dbReference>
<dbReference type="InterPro" id="IPR036036">
    <property type="entry name" value="SOCS_box-like_dom_sf"/>
</dbReference>
<organism evidence="5 6">
    <name type="scientific">Tegillarca granosa</name>
    <name type="common">Malaysian cockle</name>
    <name type="synonym">Anadara granosa</name>
    <dbReference type="NCBI Taxonomy" id="220873"/>
    <lineage>
        <taxon>Eukaryota</taxon>
        <taxon>Metazoa</taxon>
        <taxon>Spiralia</taxon>
        <taxon>Lophotrochozoa</taxon>
        <taxon>Mollusca</taxon>
        <taxon>Bivalvia</taxon>
        <taxon>Autobranchia</taxon>
        <taxon>Pteriomorphia</taxon>
        <taxon>Arcoida</taxon>
        <taxon>Arcoidea</taxon>
        <taxon>Arcidae</taxon>
        <taxon>Tegillarca</taxon>
    </lineage>
</organism>
<proteinExistence type="predicted"/>
<dbReference type="InterPro" id="IPR036770">
    <property type="entry name" value="Ankyrin_rpt-contain_sf"/>
</dbReference>
<keyword evidence="2 3" id="KW-0040">ANK repeat</keyword>
<dbReference type="PROSITE" id="PS50297">
    <property type="entry name" value="ANK_REP_REGION"/>
    <property type="match status" value="3"/>
</dbReference>
<dbReference type="InterPro" id="IPR002110">
    <property type="entry name" value="Ankyrin_rpt"/>
</dbReference>
<dbReference type="InterPro" id="IPR001496">
    <property type="entry name" value="SOCS_box"/>
</dbReference>
<keyword evidence="6" id="KW-1185">Reference proteome</keyword>
<protein>
    <recommendedName>
        <fullName evidence="4">SOCS box domain-containing protein</fullName>
    </recommendedName>
</protein>
<evidence type="ECO:0000256" key="1">
    <source>
        <dbReference type="ARBA" id="ARBA00022737"/>
    </source>
</evidence>
<feature type="repeat" description="ANK" evidence="3">
    <location>
        <begin position="156"/>
        <end position="189"/>
    </location>
</feature>
<dbReference type="EMBL" id="JARBDR010000793">
    <property type="protein sequence ID" value="KAJ8307262.1"/>
    <property type="molecule type" value="Genomic_DNA"/>
</dbReference>
<reference evidence="5 6" key="1">
    <citation type="submission" date="2022-12" db="EMBL/GenBank/DDBJ databases">
        <title>Chromosome-level genome of Tegillarca granosa.</title>
        <authorList>
            <person name="Kim J."/>
        </authorList>
    </citation>
    <scope>NUCLEOTIDE SEQUENCE [LARGE SCALE GENOMIC DNA]</scope>
    <source>
        <strain evidence="5">Teg-2019</strain>
        <tissue evidence="5">Adductor muscle</tissue>
    </source>
</reference>
<name>A0ABQ9ETH1_TEGGR</name>
<evidence type="ECO:0000313" key="5">
    <source>
        <dbReference type="EMBL" id="KAJ8307262.1"/>
    </source>
</evidence>
<dbReference type="Gene3D" id="1.25.40.20">
    <property type="entry name" value="Ankyrin repeat-containing domain"/>
    <property type="match status" value="2"/>
</dbReference>
<dbReference type="PANTHER" id="PTHR24171">
    <property type="entry name" value="ANKYRIN REPEAT DOMAIN-CONTAINING PROTEIN 39-RELATED"/>
    <property type="match status" value="1"/>
</dbReference>